<reference evidence="12" key="2">
    <citation type="submission" date="2013-12" db="EMBL/GenBank/DDBJ databases">
        <title>Evolution of pathogenesis and genome organization in the Tremellales.</title>
        <authorList>
            <person name="Cuomo C."/>
            <person name="Litvintseva A."/>
            <person name="Heitman J."/>
            <person name="Chen Y."/>
            <person name="Sun S."/>
            <person name="Springer D."/>
            <person name="Dromer F."/>
            <person name="Young S."/>
            <person name="Zeng Q."/>
            <person name="Chapman S."/>
            <person name="Gujja S."/>
            <person name="Saif S."/>
            <person name="Birren B."/>
        </authorList>
    </citation>
    <scope>NUCLEOTIDE SEQUENCE [LARGE SCALE GENOMIC DNA]</scope>
    <source>
        <strain evidence="12">BCC8398</strain>
    </source>
</reference>
<evidence type="ECO:0000313" key="11">
    <source>
        <dbReference type="EMBL" id="OCF35750.1"/>
    </source>
</evidence>
<dbReference type="PANTHER" id="PTHR11659">
    <property type="entry name" value="GLUTAMYL-TRNA GLN AMIDOTRANSFERASE SUBUNIT B MITOCHONDRIAL AND PROKARYOTIC PET112-RELATED"/>
    <property type="match status" value="1"/>
</dbReference>
<evidence type="ECO:0000256" key="3">
    <source>
        <dbReference type="ARBA" id="ARBA00022741"/>
    </source>
</evidence>
<feature type="region of interest" description="Disordered" evidence="9">
    <location>
        <begin position="482"/>
        <end position="506"/>
    </location>
</feature>
<keyword evidence="11" id="KW-0808">Transferase</keyword>
<sequence length="601" mass="65921">MTSLSRSAWSGLLSSQGSTSYRTARVQAILRSPRLTVRCYVSGTSPLGAGPSSPSSVKGKAVESKEGTSDDEWETIIGLEIHAQLKTGRKLFSPASTSYGELPNTNVNFHDAAFPGTLPVLDLSAVRLSIMTALALQCEINPRSTFDRKHYFYHDIPASYQITQHYNPLARQGRLRILEGDNKSRRTFDVGIKQLQIEQDTAKSQTVGDNVLVDLNRAGTGLMEIVTEPDMRSAEEAGAFVKKLQGLLRRVGSADGDMEKGNLRVDVNVSVNRPGEPFGTRCEIKNINSVRFLQAAIESERKRHIKHYTTSPSTPLLQETRGLNELTLQTFSLRTKEEAMDYRYMPDSNLPAMAIDPQYLGKLTDNLPEMPWETVDRLTSRYGVTKRDVETLIGLDEYHAQGVRYYEDVVRGDQAIAKRAMNWIVHELLGQLGKTKLNIPWTPTLVPSDLMREIVLAIQEGSMTGTTGKAVLKHVLSASASTAGPVAGSRTSNDRDRPLSQSQSQSQSLSAVLDDLGLSSTLSNSSSTSSSSNSNSTSSSSPSAELEAFCAQAITNQPKAVDDYKRGNEKVIMRLVGEVMKISKGSADAKKARTMLEERLK</sequence>
<evidence type="ECO:0000313" key="12">
    <source>
        <dbReference type="Proteomes" id="UP000092666"/>
    </source>
</evidence>
<evidence type="ECO:0000256" key="8">
    <source>
        <dbReference type="HAMAP-Rule" id="MF_03147"/>
    </source>
</evidence>
<dbReference type="GO" id="GO:0030956">
    <property type="term" value="C:glutamyl-tRNA(Gln) amidotransferase complex"/>
    <property type="evidence" value="ECO:0007669"/>
    <property type="project" value="UniProtKB-UniRule"/>
</dbReference>
<evidence type="ECO:0000256" key="4">
    <source>
        <dbReference type="ARBA" id="ARBA00022840"/>
    </source>
</evidence>
<dbReference type="InterPro" id="IPR017959">
    <property type="entry name" value="Asn/Gln-tRNA_amidoTrfase_suB/E"/>
</dbReference>
<dbReference type="Proteomes" id="UP000092666">
    <property type="component" value="Unassembled WGS sequence"/>
</dbReference>
<dbReference type="GO" id="GO:0050566">
    <property type="term" value="F:asparaginyl-tRNA synthase (glutamine-hydrolyzing) activity"/>
    <property type="evidence" value="ECO:0007669"/>
    <property type="project" value="RHEA"/>
</dbReference>
<dbReference type="HAMAP" id="MF_00121">
    <property type="entry name" value="GatB"/>
    <property type="match status" value="1"/>
</dbReference>
<dbReference type="SUPFAM" id="SSF89095">
    <property type="entry name" value="GatB/YqeY motif"/>
    <property type="match status" value="2"/>
</dbReference>
<dbReference type="AlphaFoldDB" id="A0A1B9GXN3"/>
<dbReference type="GO" id="GO:0005524">
    <property type="term" value="F:ATP binding"/>
    <property type="evidence" value="ECO:0007669"/>
    <property type="project" value="UniProtKB-KW"/>
</dbReference>
<dbReference type="PANTHER" id="PTHR11659:SF0">
    <property type="entry name" value="GLUTAMYL-TRNA(GLN) AMIDOTRANSFERASE SUBUNIT B, MITOCHONDRIAL"/>
    <property type="match status" value="1"/>
</dbReference>
<feature type="compositionally biased region" description="Low complexity" evidence="9">
    <location>
        <begin position="522"/>
        <end position="541"/>
    </location>
</feature>
<evidence type="ECO:0000256" key="6">
    <source>
        <dbReference type="ARBA" id="ARBA00047380"/>
    </source>
</evidence>
<reference evidence="11 12" key="1">
    <citation type="submission" date="2013-07" db="EMBL/GenBank/DDBJ databases">
        <title>The Genome Sequence of Cryptococcus heveanensis BCC8398.</title>
        <authorList>
            <consortium name="The Broad Institute Genome Sequencing Platform"/>
            <person name="Cuomo C."/>
            <person name="Litvintseva A."/>
            <person name="Chen Y."/>
            <person name="Heitman J."/>
            <person name="Sun S."/>
            <person name="Springer D."/>
            <person name="Dromer F."/>
            <person name="Young S.K."/>
            <person name="Zeng Q."/>
            <person name="Gargeya S."/>
            <person name="Fitzgerald M."/>
            <person name="Abouelleil A."/>
            <person name="Alvarado L."/>
            <person name="Berlin A.M."/>
            <person name="Chapman S.B."/>
            <person name="Dewar J."/>
            <person name="Goldberg J."/>
            <person name="Griggs A."/>
            <person name="Gujja S."/>
            <person name="Hansen M."/>
            <person name="Howarth C."/>
            <person name="Imamovic A."/>
            <person name="Larimer J."/>
            <person name="McCowan C."/>
            <person name="Murphy C."/>
            <person name="Pearson M."/>
            <person name="Priest M."/>
            <person name="Roberts A."/>
            <person name="Saif S."/>
            <person name="Shea T."/>
            <person name="Sykes S."/>
            <person name="Wortman J."/>
            <person name="Nusbaum C."/>
            <person name="Birren B."/>
        </authorList>
    </citation>
    <scope>NUCLEOTIDE SEQUENCE [LARGE SCALE GENOMIC DNA]</scope>
    <source>
        <strain evidence="11 12">BCC8398</strain>
    </source>
</reference>
<comment type="subcellular location">
    <subcellularLocation>
        <location evidence="8">Mitochondrion</location>
    </subcellularLocation>
</comment>
<dbReference type="InterPro" id="IPR006075">
    <property type="entry name" value="Asn/Gln-tRNA_Trfase_suB/E_cat"/>
</dbReference>
<keyword evidence="2 8" id="KW-0436">Ligase</keyword>
<dbReference type="GO" id="GO:0005739">
    <property type="term" value="C:mitochondrion"/>
    <property type="evidence" value="ECO:0007669"/>
    <property type="project" value="UniProtKB-SubCell"/>
</dbReference>
<dbReference type="GO" id="GO:0050567">
    <property type="term" value="F:glutaminyl-tRNA synthase (glutamine-hydrolyzing) activity"/>
    <property type="evidence" value="ECO:0007669"/>
    <property type="project" value="UniProtKB-UniRule"/>
</dbReference>
<keyword evidence="12" id="KW-1185">Reference proteome</keyword>
<dbReference type="InterPro" id="IPR018027">
    <property type="entry name" value="Asn/Gln_amidotransferase"/>
</dbReference>
<dbReference type="OrthoDB" id="1722066at2759"/>
<proteinExistence type="inferred from homology"/>
<gene>
    <name evidence="11" type="ORF">I316_02240</name>
</gene>
<dbReference type="InterPro" id="IPR003789">
    <property type="entry name" value="Asn/Gln_tRNA_amidoTrase-B-like"/>
</dbReference>
<dbReference type="SMART" id="SM00845">
    <property type="entry name" value="GatB_Yqey"/>
    <property type="match status" value="1"/>
</dbReference>
<dbReference type="Pfam" id="PF02934">
    <property type="entry name" value="GatB_N"/>
    <property type="match status" value="1"/>
</dbReference>
<dbReference type="PROSITE" id="PS01234">
    <property type="entry name" value="GATB"/>
    <property type="match status" value="1"/>
</dbReference>
<feature type="domain" description="Asn/Gln amidotransferase" evidence="10">
    <location>
        <begin position="404"/>
        <end position="600"/>
    </location>
</feature>
<comment type="function">
    <text evidence="8">Allows the formation of correctly charged Gln-tRNA(Gln) through the transamidation of misacylated Glu-tRNA(Gln) in the mitochondria. The reaction takes place in the presence of glutamine and ATP through an activated gamma-phospho-Glu-tRNA(Gln).</text>
</comment>
<dbReference type="InterPro" id="IPR014746">
    <property type="entry name" value="Gln_synth/guanido_kin_cat_dom"/>
</dbReference>
<comment type="similarity">
    <text evidence="1 8">Belongs to the GatB/GatE family. GatB subfamily.</text>
</comment>
<comment type="catalytic activity">
    <reaction evidence="7 8">
        <text>L-glutamyl-tRNA(Gln) + L-glutamine + ATP + H2O = L-glutaminyl-tRNA(Gln) + L-glutamate + ADP + phosphate + H(+)</text>
        <dbReference type="Rhea" id="RHEA:17521"/>
        <dbReference type="Rhea" id="RHEA-COMP:9681"/>
        <dbReference type="Rhea" id="RHEA-COMP:9684"/>
        <dbReference type="ChEBI" id="CHEBI:15377"/>
        <dbReference type="ChEBI" id="CHEBI:15378"/>
        <dbReference type="ChEBI" id="CHEBI:29985"/>
        <dbReference type="ChEBI" id="CHEBI:30616"/>
        <dbReference type="ChEBI" id="CHEBI:43474"/>
        <dbReference type="ChEBI" id="CHEBI:58359"/>
        <dbReference type="ChEBI" id="CHEBI:78520"/>
        <dbReference type="ChEBI" id="CHEBI:78521"/>
        <dbReference type="ChEBI" id="CHEBI:456216"/>
    </reaction>
</comment>
<dbReference type="InterPro" id="IPR023168">
    <property type="entry name" value="GatB_Yqey_C_2"/>
</dbReference>
<evidence type="ECO:0000256" key="7">
    <source>
        <dbReference type="ARBA" id="ARBA00047913"/>
    </source>
</evidence>
<protein>
    <recommendedName>
        <fullName evidence="8">Glutamyl-tRNA(Gln) amidotransferase subunit B, mitochondrial</fullName>
        <shortName evidence="8">Glu-AdT subunit B</shortName>
        <ecNumber evidence="8">6.3.5.-</ecNumber>
    </recommendedName>
</protein>
<dbReference type="GO" id="GO:0070681">
    <property type="term" value="P:glutaminyl-tRNAGln biosynthesis via transamidation"/>
    <property type="evidence" value="ECO:0007669"/>
    <property type="project" value="UniProtKB-UniRule"/>
</dbReference>
<dbReference type="Pfam" id="PF02637">
    <property type="entry name" value="GatB_Yqey"/>
    <property type="match status" value="1"/>
</dbReference>
<feature type="region of interest" description="Disordered" evidence="9">
    <location>
        <begin position="522"/>
        <end position="543"/>
    </location>
</feature>
<keyword evidence="8" id="KW-0496">Mitochondrion</keyword>
<dbReference type="GO" id="GO:0016740">
    <property type="term" value="F:transferase activity"/>
    <property type="evidence" value="ECO:0007669"/>
    <property type="project" value="UniProtKB-KW"/>
</dbReference>
<accession>A0A1B9GXN3</accession>
<feature type="region of interest" description="Disordered" evidence="9">
    <location>
        <begin position="48"/>
        <end position="68"/>
    </location>
</feature>
<evidence type="ECO:0000256" key="2">
    <source>
        <dbReference type="ARBA" id="ARBA00022598"/>
    </source>
</evidence>
<dbReference type="STRING" id="1296120.A0A1B9GXN3"/>
<evidence type="ECO:0000256" key="5">
    <source>
        <dbReference type="ARBA" id="ARBA00022917"/>
    </source>
</evidence>
<comment type="catalytic activity">
    <reaction evidence="6">
        <text>L-aspartyl-tRNA(Asn) + L-glutamine + ATP + H2O = L-asparaginyl-tRNA(Asn) + L-glutamate + ADP + phosphate + 2 H(+)</text>
        <dbReference type="Rhea" id="RHEA:14513"/>
        <dbReference type="Rhea" id="RHEA-COMP:9674"/>
        <dbReference type="Rhea" id="RHEA-COMP:9677"/>
        <dbReference type="ChEBI" id="CHEBI:15377"/>
        <dbReference type="ChEBI" id="CHEBI:15378"/>
        <dbReference type="ChEBI" id="CHEBI:29985"/>
        <dbReference type="ChEBI" id="CHEBI:30616"/>
        <dbReference type="ChEBI" id="CHEBI:43474"/>
        <dbReference type="ChEBI" id="CHEBI:58359"/>
        <dbReference type="ChEBI" id="CHEBI:78515"/>
        <dbReference type="ChEBI" id="CHEBI:78516"/>
        <dbReference type="ChEBI" id="CHEBI:456216"/>
    </reaction>
</comment>
<organism evidence="11 12">
    <name type="scientific">Kwoniella heveanensis BCC8398</name>
    <dbReference type="NCBI Taxonomy" id="1296120"/>
    <lineage>
        <taxon>Eukaryota</taxon>
        <taxon>Fungi</taxon>
        <taxon>Dikarya</taxon>
        <taxon>Basidiomycota</taxon>
        <taxon>Agaricomycotina</taxon>
        <taxon>Tremellomycetes</taxon>
        <taxon>Tremellales</taxon>
        <taxon>Cryptococcaceae</taxon>
        <taxon>Kwoniella</taxon>
    </lineage>
</organism>
<dbReference type="InterPro" id="IPR004413">
    <property type="entry name" value="GatB"/>
</dbReference>
<keyword evidence="3 8" id="KW-0547">Nucleotide-binding</keyword>
<dbReference type="NCBIfam" id="NF004012">
    <property type="entry name" value="PRK05477.1-2"/>
    <property type="match status" value="1"/>
</dbReference>
<dbReference type="SUPFAM" id="SSF55931">
    <property type="entry name" value="Glutamine synthetase/guanido kinase"/>
    <property type="match status" value="1"/>
</dbReference>
<comment type="subunit">
    <text evidence="8">Subunit of the heterotrimeric GatCAB amidotransferase (AdT) complex, composed of A, B and C subunits.</text>
</comment>
<keyword evidence="5 8" id="KW-0648">Protein biosynthesis</keyword>
<dbReference type="FunFam" id="1.10.10.410:FF:000001">
    <property type="entry name" value="Aspartyl/glutamyl-tRNA(Asn/Gln) amidotransferase subunit B"/>
    <property type="match status" value="1"/>
</dbReference>
<dbReference type="EMBL" id="KI669497">
    <property type="protein sequence ID" value="OCF35750.1"/>
    <property type="molecule type" value="Genomic_DNA"/>
</dbReference>
<evidence type="ECO:0000256" key="1">
    <source>
        <dbReference type="ARBA" id="ARBA00005306"/>
    </source>
</evidence>
<dbReference type="InterPro" id="IPR017958">
    <property type="entry name" value="Gln-tRNA_amidoTrfase_suB_CS"/>
</dbReference>
<name>A0A1B9GXN3_9TREE</name>
<evidence type="ECO:0000259" key="10">
    <source>
        <dbReference type="SMART" id="SM00845"/>
    </source>
</evidence>
<dbReference type="GO" id="GO:0032543">
    <property type="term" value="P:mitochondrial translation"/>
    <property type="evidence" value="ECO:0007669"/>
    <property type="project" value="UniProtKB-UniRule"/>
</dbReference>
<evidence type="ECO:0000256" key="9">
    <source>
        <dbReference type="SAM" id="MobiDB-lite"/>
    </source>
</evidence>
<keyword evidence="4 8" id="KW-0067">ATP-binding</keyword>
<dbReference type="NCBIfam" id="TIGR00133">
    <property type="entry name" value="gatB"/>
    <property type="match status" value="1"/>
</dbReference>
<dbReference type="Gene3D" id="1.10.10.410">
    <property type="match status" value="1"/>
</dbReference>
<dbReference type="EC" id="6.3.5.-" evidence="8"/>